<dbReference type="EMBL" id="KB722675">
    <property type="protein sequence ID" value="EMS18871.1"/>
    <property type="molecule type" value="Genomic_DNA"/>
</dbReference>
<organism evidence="2 3">
    <name type="scientific">Rhodotorula toruloides (strain NP11)</name>
    <name type="common">Yeast</name>
    <name type="synonym">Rhodosporidium toruloides</name>
    <dbReference type="NCBI Taxonomy" id="1130832"/>
    <lineage>
        <taxon>Eukaryota</taxon>
        <taxon>Fungi</taxon>
        <taxon>Dikarya</taxon>
        <taxon>Basidiomycota</taxon>
        <taxon>Pucciniomycotina</taxon>
        <taxon>Microbotryomycetes</taxon>
        <taxon>Sporidiobolales</taxon>
        <taxon>Sporidiobolaceae</taxon>
        <taxon>Rhodotorula</taxon>
    </lineage>
</organism>
<dbReference type="OrthoDB" id="2590590at2759"/>
<feature type="region of interest" description="Disordered" evidence="1">
    <location>
        <begin position="455"/>
        <end position="490"/>
    </location>
</feature>
<dbReference type="GeneID" id="27369631"/>
<evidence type="ECO:0000313" key="2">
    <source>
        <dbReference type="EMBL" id="EMS18871.1"/>
    </source>
</evidence>
<feature type="compositionally biased region" description="Low complexity" evidence="1">
    <location>
        <begin position="172"/>
        <end position="182"/>
    </location>
</feature>
<dbReference type="RefSeq" id="XP_016269990.1">
    <property type="nucleotide sequence ID" value="XM_016419279.1"/>
</dbReference>
<accession>M7WLE6</accession>
<feature type="compositionally biased region" description="Basic and acidic residues" evidence="1">
    <location>
        <begin position="89"/>
        <end position="106"/>
    </location>
</feature>
<evidence type="ECO:0000256" key="1">
    <source>
        <dbReference type="SAM" id="MobiDB-lite"/>
    </source>
</evidence>
<feature type="region of interest" description="Disordered" evidence="1">
    <location>
        <begin position="647"/>
        <end position="675"/>
    </location>
</feature>
<feature type="region of interest" description="Disordered" evidence="1">
    <location>
        <begin position="152"/>
        <end position="186"/>
    </location>
</feature>
<gene>
    <name evidence="2" type="ORF">RHTO_05618</name>
</gene>
<feature type="compositionally biased region" description="Low complexity" evidence="1">
    <location>
        <begin position="585"/>
        <end position="612"/>
    </location>
</feature>
<sequence length="888" mass="95092">MSGPSTPGSSHPDPPQLPSIPRLAPFDSSPPAPPHNADVDAHTARTAGERNADASLPPEHPADDLPPTYDALRAAEPNNPRFARWGGWIEKRAQERRAERQAERESGAAQRTSWNLPNDEPEDLRRDLSARWRDNEAEKRLSRESVLQVVNADVTSASMPSSSQTTRRRTESSASSASTSRSKLSRNVEMHRVGSRFDCGIPERPICACVLPGGGVVNGDERFVLIGTHTGLYLLDNRPTSASIPLSTAASSAEAHILPLWTGLGIRHLEVYAEPALGKDSPQGLVLGLVEENGAPSLRMWTLASLLNLVKWRIYDQACLNSVSLPLGSRASKCSADRHPSSLAYAKSFVGSTSPKRRKGKSLGSPLQPTAHAHNDSTEPGYLFVETSTPADVGADSPTASLRSLNRLSLADSPNAPQPPPLSDAERLATPLDWARSSVPLPLPAGSGEILFFQLSRSPDPAPSDDETDSPDSSDGFEDDPAASRRRKTKQDERSRLFLFVATPKSIFLYESRPSGRRSWTLTKEYFAPSAPRFLRLIRTTGQTLPAPSASSSLASTLYSPDLALLVGLPHHSVLIRLCDSSVTELSLPPSSTTTGSRSRSSSNTSLASLSPTHRKAPSLVPLLKELKDHPVVAKVARFVEGEKGVPAGMRGADGPIPKGKRVKDEEGGLASSTSLSASAQGKWTGCEEITVDTGRRSVRRLLLLTKGTTTYLVASPLHLVSPVSPSTAHSAPHVVPLHTFHWPTLGSSPASSLAHLAAYVSPLENDSSFSHLTLVGFSSTGFSVQEHLLSHTAVEAAFTSFPVSSSHTSTLARLILPLDTLPAHAANDDDDPDLSDSATLDFGRETGWLCATRSGGWGEESTGVARGGYLWTRTQGEHVVKRVGVKL</sequence>
<keyword evidence="3" id="KW-1185">Reference proteome</keyword>
<dbReference type="eggNOG" id="ENOG502R294">
    <property type="taxonomic scope" value="Eukaryota"/>
</dbReference>
<feature type="compositionally biased region" description="Basic and acidic residues" evidence="1">
    <location>
        <begin position="37"/>
        <end position="52"/>
    </location>
</feature>
<evidence type="ECO:0000313" key="3">
    <source>
        <dbReference type="Proteomes" id="UP000016926"/>
    </source>
</evidence>
<dbReference type="HOGENOM" id="CLU_318367_0_0_1"/>
<dbReference type="AlphaFoldDB" id="M7WLE6"/>
<feature type="region of interest" description="Disordered" evidence="1">
    <location>
        <begin position="585"/>
        <end position="614"/>
    </location>
</feature>
<dbReference type="Proteomes" id="UP000016926">
    <property type="component" value="Unassembled WGS sequence"/>
</dbReference>
<name>M7WLE6_RHOT1</name>
<feature type="region of interest" description="Disordered" evidence="1">
    <location>
        <begin position="1"/>
        <end position="123"/>
    </location>
</feature>
<reference evidence="2 3" key="1">
    <citation type="journal article" date="2012" name="Nat. Commun.">
        <title>A multi-omic map of the lipid-producing yeast Rhodosporidium toruloides.</title>
        <authorList>
            <person name="Zhu Z."/>
            <person name="Zhang S."/>
            <person name="Liu H."/>
            <person name="Shen H."/>
            <person name="Lin X."/>
            <person name="Yang F."/>
            <person name="Zhou Y.J."/>
            <person name="Jin G."/>
            <person name="Ye M."/>
            <person name="Zou H."/>
            <person name="Zou H."/>
            <person name="Zhao Z.K."/>
        </authorList>
    </citation>
    <scope>NUCLEOTIDE SEQUENCE [LARGE SCALE GENOMIC DNA]</scope>
    <source>
        <strain evidence="2 3">NP11</strain>
    </source>
</reference>
<feature type="compositionally biased region" description="Acidic residues" evidence="1">
    <location>
        <begin position="463"/>
        <end position="481"/>
    </location>
</feature>
<protein>
    <submittedName>
        <fullName evidence="2">Uncharacterized protein</fullName>
    </submittedName>
</protein>
<proteinExistence type="predicted"/>
<feature type="region of interest" description="Disordered" evidence="1">
    <location>
        <begin position="349"/>
        <end position="383"/>
    </location>
</feature>